<name>A0AAN7EYQ8_QUERU</name>
<dbReference type="PANTHER" id="PTHR34200:SF2">
    <property type="entry name" value="TRANSMEMBRANE PROTEIN"/>
    <property type="match status" value="1"/>
</dbReference>
<evidence type="ECO:0000313" key="5">
    <source>
        <dbReference type="EMBL" id="KAK4582179.1"/>
    </source>
</evidence>
<evidence type="ECO:0000256" key="2">
    <source>
        <dbReference type="SAM" id="Phobius"/>
    </source>
</evidence>
<feature type="chain" id="PRO_5044710616" description="DUF7356 domain-containing protein" evidence="3">
    <location>
        <begin position="24"/>
        <end position="337"/>
    </location>
</feature>
<feature type="region of interest" description="Disordered" evidence="1">
    <location>
        <begin position="38"/>
        <end position="113"/>
    </location>
</feature>
<feature type="compositionally biased region" description="Low complexity" evidence="1">
    <location>
        <begin position="51"/>
        <end position="61"/>
    </location>
</feature>
<organism evidence="5 6">
    <name type="scientific">Quercus rubra</name>
    <name type="common">Northern red oak</name>
    <name type="synonym">Quercus borealis</name>
    <dbReference type="NCBI Taxonomy" id="3512"/>
    <lineage>
        <taxon>Eukaryota</taxon>
        <taxon>Viridiplantae</taxon>
        <taxon>Streptophyta</taxon>
        <taxon>Embryophyta</taxon>
        <taxon>Tracheophyta</taxon>
        <taxon>Spermatophyta</taxon>
        <taxon>Magnoliopsida</taxon>
        <taxon>eudicotyledons</taxon>
        <taxon>Gunneridae</taxon>
        <taxon>Pentapetalae</taxon>
        <taxon>rosids</taxon>
        <taxon>fabids</taxon>
        <taxon>Fagales</taxon>
        <taxon>Fagaceae</taxon>
        <taxon>Quercus</taxon>
    </lineage>
</organism>
<proteinExistence type="predicted"/>
<reference evidence="5 6" key="1">
    <citation type="journal article" date="2023" name="G3 (Bethesda)">
        <title>A haplotype-resolved chromosome-scale genome for Quercus rubra L. provides insights into the genetics of adaptive traits for red oak species.</title>
        <authorList>
            <person name="Kapoor B."/>
            <person name="Jenkins J."/>
            <person name="Schmutz J."/>
            <person name="Zhebentyayeva T."/>
            <person name="Kuelheim C."/>
            <person name="Coggeshall M."/>
            <person name="Heim C."/>
            <person name="Lasky J.R."/>
            <person name="Leites L."/>
            <person name="Islam-Faridi N."/>
            <person name="Romero-Severson J."/>
            <person name="DeLeo V.L."/>
            <person name="Lucas S.M."/>
            <person name="Lazic D."/>
            <person name="Gailing O."/>
            <person name="Carlson J."/>
            <person name="Staton M."/>
        </authorList>
    </citation>
    <scope>NUCLEOTIDE SEQUENCE [LARGE SCALE GENOMIC DNA]</scope>
    <source>
        <strain evidence="5">Pseudo-F2</strain>
    </source>
</reference>
<keyword evidence="2" id="KW-0812">Transmembrane</keyword>
<comment type="caution">
    <text evidence="5">The sequence shown here is derived from an EMBL/GenBank/DDBJ whole genome shotgun (WGS) entry which is preliminary data.</text>
</comment>
<keyword evidence="2" id="KW-1133">Transmembrane helix</keyword>
<sequence>MGKNPLLATFLLLFLIAADVSDASLLFKFRNLIGPAPINSAPVSPSPSPVPVDNKVDPNPAAGGSHNKKSEPPPPVVPAPVVDPNKGSGKKDSDTGPPSDPNVETGHEKKKDLQEKCSALDRTCGAERNMTACIKIFQPGSKELVVLVQNGGENILKVDFTVKSAIKELEIPKIPSVEIPKNQSKRINVSLTYDKSYKIILRTGTGGECVLPVTPSGEGNSIFILPSYDKLLTPVNGAYFLILTVLVFGGTWACCKFRKKSPHGGVPYQELEMGLPGESVSAINVETAEGWDEGWDDDWDGDNAVKSPGGRHVGSISANGLTSRSSNKDGWENDWND</sequence>
<dbReference type="EMBL" id="JAXUIC010000007">
    <property type="protein sequence ID" value="KAK4582179.1"/>
    <property type="molecule type" value="Genomic_DNA"/>
</dbReference>
<evidence type="ECO:0000256" key="1">
    <source>
        <dbReference type="SAM" id="MobiDB-lite"/>
    </source>
</evidence>
<dbReference type="EMBL" id="JAXUIC010000007">
    <property type="protein sequence ID" value="KAK4582180.1"/>
    <property type="molecule type" value="Genomic_DNA"/>
</dbReference>
<keyword evidence="6" id="KW-1185">Reference proteome</keyword>
<dbReference type="AlphaFoldDB" id="A0AAN7EYQ8"/>
<dbReference type="Proteomes" id="UP001324115">
    <property type="component" value="Unassembled WGS sequence"/>
</dbReference>
<feature type="region of interest" description="Disordered" evidence="1">
    <location>
        <begin position="292"/>
        <end position="337"/>
    </location>
</feature>
<feature type="transmembrane region" description="Helical" evidence="2">
    <location>
        <begin position="237"/>
        <end position="255"/>
    </location>
</feature>
<evidence type="ECO:0000313" key="6">
    <source>
        <dbReference type="Proteomes" id="UP001324115"/>
    </source>
</evidence>
<dbReference type="PANTHER" id="PTHR34200">
    <property type="entry name" value="DENTIN SIALOPHOSPHOPROTEIN-LIKE ISOFORM X1"/>
    <property type="match status" value="1"/>
</dbReference>
<keyword evidence="2" id="KW-0472">Membrane</keyword>
<feature type="domain" description="DUF7356" evidence="4">
    <location>
        <begin position="109"/>
        <end position="215"/>
    </location>
</feature>
<protein>
    <recommendedName>
        <fullName evidence="4">DUF7356 domain-containing protein</fullName>
    </recommendedName>
</protein>
<evidence type="ECO:0000259" key="4">
    <source>
        <dbReference type="Pfam" id="PF24053"/>
    </source>
</evidence>
<dbReference type="InterPro" id="IPR055780">
    <property type="entry name" value="DUF7356"/>
</dbReference>
<feature type="compositionally biased region" description="Polar residues" evidence="1">
    <location>
        <begin position="316"/>
        <end position="325"/>
    </location>
</feature>
<feature type="compositionally biased region" description="Acidic residues" evidence="1">
    <location>
        <begin position="292"/>
        <end position="301"/>
    </location>
</feature>
<evidence type="ECO:0000256" key="3">
    <source>
        <dbReference type="SAM" id="SignalP"/>
    </source>
</evidence>
<gene>
    <name evidence="5" type="ORF">RGQ29_025375</name>
</gene>
<keyword evidence="3" id="KW-0732">Signal</keyword>
<accession>A0AAN7EYQ8</accession>
<feature type="signal peptide" evidence="3">
    <location>
        <begin position="1"/>
        <end position="23"/>
    </location>
</feature>
<dbReference type="Pfam" id="PF24053">
    <property type="entry name" value="DUF7356"/>
    <property type="match status" value="1"/>
</dbReference>